<keyword evidence="2" id="KW-1185">Reference proteome</keyword>
<organism evidence="1 2">
    <name type="scientific">Araneus ventricosus</name>
    <name type="common">Orbweaver spider</name>
    <name type="synonym">Epeira ventricosa</name>
    <dbReference type="NCBI Taxonomy" id="182803"/>
    <lineage>
        <taxon>Eukaryota</taxon>
        <taxon>Metazoa</taxon>
        <taxon>Ecdysozoa</taxon>
        <taxon>Arthropoda</taxon>
        <taxon>Chelicerata</taxon>
        <taxon>Arachnida</taxon>
        <taxon>Araneae</taxon>
        <taxon>Araneomorphae</taxon>
        <taxon>Entelegynae</taxon>
        <taxon>Araneoidea</taxon>
        <taxon>Araneidae</taxon>
        <taxon>Araneus</taxon>
    </lineage>
</organism>
<evidence type="ECO:0000313" key="1">
    <source>
        <dbReference type="EMBL" id="GBM85596.1"/>
    </source>
</evidence>
<sequence length="89" mass="10734">MYTDCGRFEEMSLFSLERMDGILFVFLSLWMVPHLWRQREDKDLHLIESVDSFGKRIASFCSTKRMSCLIFVLETLFRTLWPKTYWPSL</sequence>
<dbReference type="AlphaFoldDB" id="A0A4Y2J8Q2"/>
<protein>
    <submittedName>
        <fullName evidence="1">Uncharacterized protein</fullName>
    </submittedName>
</protein>
<evidence type="ECO:0000313" key="2">
    <source>
        <dbReference type="Proteomes" id="UP000499080"/>
    </source>
</evidence>
<accession>A0A4Y2J8Q2</accession>
<comment type="caution">
    <text evidence="1">The sequence shown here is derived from an EMBL/GenBank/DDBJ whole genome shotgun (WGS) entry which is preliminary data.</text>
</comment>
<reference evidence="1 2" key="1">
    <citation type="journal article" date="2019" name="Sci. Rep.">
        <title>Orb-weaving spider Araneus ventricosus genome elucidates the spidroin gene catalogue.</title>
        <authorList>
            <person name="Kono N."/>
            <person name="Nakamura H."/>
            <person name="Ohtoshi R."/>
            <person name="Moran D.A.P."/>
            <person name="Shinohara A."/>
            <person name="Yoshida Y."/>
            <person name="Fujiwara M."/>
            <person name="Mori M."/>
            <person name="Tomita M."/>
            <person name="Arakawa K."/>
        </authorList>
    </citation>
    <scope>NUCLEOTIDE SEQUENCE [LARGE SCALE GENOMIC DNA]</scope>
</reference>
<name>A0A4Y2J8Q2_ARAVE</name>
<dbReference type="Proteomes" id="UP000499080">
    <property type="component" value="Unassembled WGS sequence"/>
</dbReference>
<dbReference type="EMBL" id="BGPR01003247">
    <property type="protein sequence ID" value="GBM85596.1"/>
    <property type="molecule type" value="Genomic_DNA"/>
</dbReference>
<proteinExistence type="predicted"/>
<gene>
    <name evidence="1" type="ORF">AVEN_38368_1</name>
</gene>